<dbReference type="EMBL" id="JAVKPH010000001">
    <property type="protein sequence ID" value="MDR5651162.1"/>
    <property type="molecule type" value="Genomic_DNA"/>
</dbReference>
<accession>A0ABU1F2T2</accession>
<dbReference type="Pfam" id="PF08811">
    <property type="entry name" value="DUF1800"/>
    <property type="match status" value="1"/>
</dbReference>
<protein>
    <submittedName>
        <fullName evidence="1">DUF1800 domain-containing protein</fullName>
    </submittedName>
</protein>
<organism evidence="1 2">
    <name type="scientific">Ruixingdingia sedimenti</name>
    <dbReference type="NCBI Taxonomy" id="3073604"/>
    <lineage>
        <taxon>Bacteria</taxon>
        <taxon>Pseudomonadati</taxon>
        <taxon>Pseudomonadota</taxon>
        <taxon>Alphaproteobacteria</taxon>
        <taxon>Rhodobacterales</taxon>
        <taxon>Paracoccaceae</taxon>
        <taxon>Ruixingdingia</taxon>
    </lineage>
</organism>
<name>A0ABU1F2T2_9RHOB</name>
<dbReference type="InterPro" id="IPR014917">
    <property type="entry name" value="DUF1800"/>
</dbReference>
<dbReference type="RefSeq" id="WP_310455224.1">
    <property type="nucleotide sequence ID" value="NZ_JAVKPH010000001.1"/>
</dbReference>
<keyword evidence="2" id="KW-1185">Reference proteome</keyword>
<dbReference type="Proteomes" id="UP001247754">
    <property type="component" value="Unassembled WGS sequence"/>
</dbReference>
<comment type="caution">
    <text evidence="1">The sequence shown here is derived from an EMBL/GenBank/DDBJ whole genome shotgun (WGS) entry which is preliminary data.</text>
</comment>
<evidence type="ECO:0000313" key="2">
    <source>
        <dbReference type="Proteomes" id="UP001247754"/>
    </source>
</evidence>
<proteinExistence type="predicted"/>
<gene>
    <name evidence="1" type="ORF">RGD00_00970</name>
</gene>
<evidence type="ECO:0000313" key="1">
    <source>
        <dbReference type="EMBL" id="MDR5651162.1"/>
    </source>
</evidence>
<reference evidence="1 2" key="1">
    <citation type="submission" date="2023-09" db="EMBL/GenBank/DDBJ databases">
        <title>Xinfangfangia sedmenti sp. nov., isolated the sedment.</title>
        <authorList>
            <person name="Xu L."/>
        </authorList>
    </citation>
    <scope>NUCLEOTIDE SEQUENCE [LARGE SCALE GENOMIC DNA]</scope>
    <source>
        <strain evidence="1 2">LG-4</strain>
    </source>
</reference>
<sequence>MLTRDGIAAMRFGYGPHGGRLPQGDIAAGLAGPDRMAAALPGPGTDAVLAERAQLLEIVRRGRENPKAVADERSAQTDRIQEMFFTAARRDLARAVVAEDGFRERLVRFWADHFTVRAPAAADRPLVSAFVDDAIRPHVAGRFADMLAAVAMHPAMLLYLDQRASVGPNSPIGRNRERGLNENFARELLELHTLGVGAAYDQRDVRELAELLTGLTVDADGAFVFQPRWAEPGAETVLGQSYGGKGAAVLDDILRVLGDLAVRPETARHIAGKLAVHFVSDTPDPALVAALAATWADTGGDLLAVSRALAAHPAAWKAPLAKLRQPFDFIAAGLRALDLTAEQVTDLPRPRTQRVFLRPMAAMGQPWQMPRGPDGWPEDATAWMTPQALAARITWGMQVPGLLRRPLPDPRLFLDAALAGVADDALRTAVSRSEDATEGVGLVLASPAFNRR</sequence>